<feature type="chain" id="PRO_5012665572" description="DUF1318 domain-containing protein" evidence="1">
    <location>
        <begin position="19"/>
        <end position="200"/>
    </location>
</feature>
<sequence length="200" mass="21927">MFKKTAQVLSLMTFLAVAACVTVNIYFPAAQVEKAAENIVDDIYGTDAQQPAKTSKDSSSLAHFLAFMTPCEANAQGVTESDIEGLKQSNSAIRGLKQTIATDHQQLIPYYESGNIGINKSGLVELRNNDGMDIAATAKVRRLIAQDNKTREKLYEEVAASMNIPGSEIQKVVTIFTEVWQKKAPAGWWIQDGAGNWKKK</sequence>
<name>A0A1X7DJW7_9BACT</name>
<evidence type="ECO:0008006" key="4">
    <source>
        <dbReference type="Google" id="ProtNLM"/>
    </source>
</evidence>
<dbReference type="Pfam" id="PF07027">
    <property type="entry name" value="DUF1318"/>
    <property type="match status" value="1"/>
</dbReference>
<dbReference type="OrthoDB" id="8526313at2"/>
<organism evidence="2 3">
    <name type="scientific">Desulfovibrio gilichinskyi</name>
    <dbReference type="NCBI Taxonomy" id="1519643"/>
    <lineage>
        <taxon>Bacteria</taxon>
        <taxon>Pseudomonadati</taxon>
        <taxon>Thermodesulfobacteriota</taxon>
        <taxon>Desulfovibrionia</taxon>
        <taxon>Desulfovibrionales</taxon>
        <taxon>Desulfovibrionaceae</taxon>
        <taxon>Desulfovibrio</taxon>
    </lineage>
</organism>
<keyword evidence="1" id="KW-0732">Signal</keyword>
<protein>
    <recommendedName>
        <fullName evidence="4">DUF1318 domain-containing protein</fullName>
    </recommendedName>
</protein>
<dbReference type="EMBL" id="FWZU01000003">
    <property type="protein sequence ID" value="SMF16890.1"/>
    <property type="molecule type" value="Genomic_DNA"/>
</dbReference>
<dbReference type="InterPro" id="IPR008309">
    <property type="entry name" value="YdbL"/>
</dbReference>
<dbReference type="Proteomes" id="UP000192906">
    <property type="component" value="Unassembled WGS sequence"/>
</dbReference>
<dbReference type="STRING" id="1519643.SAMN06295933_1998"/>
<gene>
    <name evidence="2" type="ORF">SAMN06295933_1998</name>
</gene>
<accession>A0A1X7DJW7</accession>
<dbReference type="AlphaFoldDB" id="A0A1X7DJW7"/>
<reference evidence="3" key="1">
    <citation type="submission" date="2017-04" db="EMBL/GenBank/DDBJ databases">
        <authorList>
            <person name="Varghese N."/>
            <person name="Submissions S."/>
        </authorList>
    </citation>
    <scope>NUCLEOTIDE SEQUENCE [LARGE SCALE GENOMIC DNA]</scope>
    <source>
        <strain evidence="3">K3S</strain>
    </source>
</reference>
<evidence type="ECO:0000256" key="1">
    <source>
        <dbReference type="SAM" id="SignalP"/>
    </source>
</evidence>
<dbReference type="PROSITE" id="PS51257">
    <property type="entry name" value="PROKAR_LIPOPROTEIN"/>
    <property type="match status" value="1"/>
</dbReference>
<dbReference type="RefSeq" id="WP_085101724.1">
    <property type="nucleotide sequence ID" value="NZ_FWZU01000003.1"/>
</dbReference>
<evidence type="ECO:0000313" key="2">
    <source>
        <dbReference type="EMBL" id="SMF16890.1"/>
    </source>
</evidence>
<proteinExistence type="predicted"/>
<keyword evidence="3" id="KW-1185">Reference proteome</keyword>
<feature type="signal peptide" evidence="1">
    <location>
        <begin position="1"/>
        <end position="18"/>
    </location>
</feature>
<evidence type="ECO:0000313" key="3">
    <source>
        <dbReference type="Proteomes" id="UP000192906"/>
    </source>
</evidence>